<keyword evidence="2" id="KW-0805">Transcription regulation</keyword>
<feature type="region of interest" description="Disordered" evidence="6">
    <location>
        <begin position="205"/>
        <end position="278"/>
    </location>
</feature>
<dbReference type="AlphaFoldDB" id="A0A8H5LJB1"/>
<organism evidence="8 9">
    <name type="scientific">Leucocoprinus leucothites</name>
    <dbReference type="NCBI Taxonomy" id="201217"/>
    <lineage>
        <taxon>Eukaryota</taxon>
        <taxon>Fungi</taxon>
        <taxon>Dikarya</taxon>
        <taxon>Basidiomycota</taxon>
        <taxon>Agaricomycotina</taxon>
        <taxon>Agaricomycetes</taxon>
        <taxon>Agaricomycetidae</taxon>
        <taxon>Agaricales</taxon>
        <taxon>Agaricineae</taxon>
        <taxon>Agaricaceae</taxon>
        <taxon>Leucocoprinus</taxon>
    </lineage>
</organism>
<feature type="compositionally biased region" description="Polar residues" evidence="6">
    <location>
        <begin position="254"/>
        <end position="271"/>
    </location>
</feature>
<protein>
    <recommendedName>
        <fullName evidence="7">BHLH domain-containing protein</fullName>
    </recommendedName>
</protein>
<dbReference type="PROSITE" id="PS50888">
    <property type="entry name" value="BHLH"/>
    <property type="match status" value="1"/>
</dbReference>
<dbReference type="EMBL" id="JAACJO010000004">
    <property type="protein sequence ID" value="KAF5359244.1"/>
    <property type="molecule type" value="Genomic_DNA"/>
</dbReference>
<feature type="compositionally biased region" description="Low complexity" evidence="6">
    <location>
        <begin position="214"/>
        <end position="227"/>
    </location>
</feature>
<comment type="subcellular location">
    <subcellularLocation>
        <location evidence="1">Nucleus</location>
    </subcellularLocation>
</comment>
<feature type="domain" description="BHLH" evidence="7">
    <location>
        <begin position="264"/>
        <end position="361"/>
    </location>
</feature>
<dbReference type="InterPro" id="IPR011598">
    <property type="entry name" value="bHLH_dom"/>
</dbReference>
<dbReference type="Gene3D" id="4.10.280.10">
    <property type="entry name" value="Helix-loop-helix DNA-binding domain"/>
    <property type="match status" value="1"/>
</dbReference>
<evidence type="ECO:0000313" key="8">
    <source>
        <dbReference type="EMBL" id="KAF5359244.1"/>
    </source>
</evidence>
<name>A0A8H5LJB1_9AGAR</name>
<dbReference type="PANTHER" id="PTHR15741:SF27">
    <property type="entry name" value="TRANSCRIPTION FACTOR AP-4"/>
    <property type="match status" value="1"/>
</dbReference>
<keyword evidence="4" id="KW-0804">Transcription</keyword>
<dbReference type="GO" id="GO:0046983">
    <property type="term" value="F:protein dimerization activity"/>
    <property type="evidence" value="ECO:0007669"/>
    <property type="project" value="InterPro"/>
</dbReference>
<reference evidence="8 9" key="1">
    <citation type="journal article" date="2020" name="ISME J.">
        <title>Uncovering the hidden diversity of litter-decomposition mechanisms in mushroom-forming fungi.</title>
        <authorList>
            <person name="Floudas D."/>
            <person name="Bentzer J."/>
            <person name="Ahren D."/>
            <person name="Johansson T."/>
            <person name="Persson P."/>
            <person name="Tunlid A."/>
        </authorList>
    </citation>
    <scope>NUCLEOTIDE SEQUENCE [LARGE SCALE GENOMIC DNA]</scope>
    <source>
        <strain evidence="8 9">CBS 146.42</strain>
    </source>
</reference>
<dbReference type="PANTHER" id="PTHR15741">
    <property type="entry name" value="BASIC HELIX-LOOP-HELIX ZIP TRANSCRIPTION FACTOR"/>
    <property type="match status" value="1"/>
</dbReference>
<evidence type="ECO:0000256" key="2">
    <source>
        <dbReference type="ARBA" id="ARBA00023015"/>
    </source>
</evidence>
<evidence type="ECO:0000259" key="7">
    <source>
        <dbReference type="PROSITE" id="PS50888"/>
    </source>
</evidence>
<feature type="region of interest" description="Disordered" evidence="6">
    <location>
        <begin position="154"/>
        <end position="192"/>
    </location>
</feature>
<accession>A0A8H5LJB1</accession>
<proteinExistence type="predicted"/>
<feature type="compositionally biased region" description="Low complexity" evidence="6">
    <location>
        <begin position="164"/>
        <end position="184"/>
    </location>
</feature>
<evidence type="ECO:0000256" key="6">
    <source>
        <dbReference type="SAM" id="MobiDB-lite"/>
    </source>
</evidence>
<feature type="compositionally biased region" description="Low complexity" evidence="6">
    <location>
        <begin position="241"/>
        <end position="252"/>
    </location>
</feature>
<sequence length="422" mass="46135">MLSHLPAPPPLPVPFPALQPALYRLYNMDLLSPAESHAFQSFLSAMDYADLSPSEWALLNSTNVVSDDEIIGHGHSSELLAKATKDLMALDTGRWDSLAQQPNGLYSHQSQQQQHQTYPNAYSHRQTPYSRRETFPFLNSKAQVQQSMLSIPPHHTDLHTHLVSPTATSAPTSATTTPATPQSPFGFSDLPSHSISHLHLAQTQLNQSHLQHQRPTSPSTKRTSSGTASGSSKRLRPSPPVASSSSVNSAASGPTKQSLLSPSQKKANHIQSEQKRRANIRRGYEALCDTVPTLREAIREEEEAEARMSMGLGSSGKPSRSKRKKKDTAGGDGEKEKIDGRAGPRSENVVLSKTIEYINELLSDRTSLLARLERARSSLPKDHPTLASLSIGERLWEREWKGGSGRLDGEAGEDEDEDGDSP</sequence>
<dbReference type="OrthoDB" id="5778525at2759"/>
<evidence type="ECO:0000256" key="4">
    <source>
        <dbReference type="ARBA" id="ARBA00023163"/>
    </source>
</evidence>
<dbReference type="InterPro" id="IPR036638">
    <property type="entry name" value="HLH_DNA-bd_sf"/>
</dbReference>
<gene>
    <name evidence="8" type="ORF">D9756_003526</name>
</gene>
<keyword evidence="3" id="KW-0238">DNA-binding</keyword>
<evidence type="ECO:0000256" key="3">
    <source>
        <dbReference type="ARBA" id="ARBA00023125"/>
    </source>
</evidence>
<keyword evidence="5" id="KW-0539">Nucleus</keyword>
<dbReference type="InterPro" id="IPR052207">
    <property type="entry name" value="Max-like/E-box_TFs"/>
</dbReference>
<dbReference type="Proteomes" id="UP000559027">
    <property type="component" value="Unassembled WGS sequence"/>
</dbReference>
<dbReference type="GO" id="GO:0000978">
    <property type="term" value="F:RNA polymerase II cis-regulatory region sequence-specific DNA binding"/>
    <property type="evidence" value="ECO:0007669"/>
    <property type="project" value="TreeGrafter"/>
</dbReference>
<evidence type="ECO:0000313" key="9">
    <source>
        <dbReference type="Proteomes" id="UP000559027"/>
    </source>
</evidence>
<dbReference type="GO" id="GO:0000981">
    <property type="term" value="F:DNA-binding transcription factor activity, RNA polymerase II-specific"/>
    <property type="evidence" value="ECO:0007669"/>
    <property type="project" value="TreeGrafter"/>
</dbReference>
<feature type="compositionally biased region" description="Acidic residues" evidence="6">
    <location>
        <begin position="410"/>
        <end position="422"/>
    </location>
</feature>
<evidence type="ECO:0000256" key="5">
    <source>
        <dbReference type="ARBA" id="ARBA00023242"/>
    </source>
</evidence>
<dbReference type="SUPFAM" id="SSF47459">
    <property type="entry name" value="HLH, helix-loop-helix DNA-binding domain"/>
    <property type="match status" value="1"/>
</dbReference>
<keyword evidence="9" id="KW-1185">Reference proteome</keyword>
<feature type="compositionally biased region" description="Basic and acidic residues" evidence="6">
    <location>
        <begin position="327"/>
        <end position="344"/>
    </location>
</feature>
<evidence type="ECO:0000256" key="1">
    <source>
        <dbReference type="ARBA" id="ARBA00004123"/>
    </source>
</evidence>
<feature type="region of interest" description="Disordered" evidence="6">
    <location>
        <begin position="400"/>
        <end position="422"/>
    </location>
</feature>
<comment type="caution">
    <text evidence="8">The sequence shown here is derived from an EMBL/GenBank/DDBJ whole genome shotgun (WGS) entry which is preliminary data.</text>
</comment>
<dbReference type="GO" id="GO:0005634">
    <property type="term" value="C:nucleus"/>
    <property type="evidence" value="ECO:0007669"/>
    <property type="project" value="UniProtKB-SubCell"/>
</dbReference>
<feature type="region of interest" description="Disordered" evidence="6">
    <location>
        <begin position="301"/>
        <end position="345"/>
    </location>
</feature>